<comment type="function">
    <text evidence="7">Part of the MsrPQ system that repairs oxidized periplasmic proteins containing methionine sulfoxide residues (Met-O), using respiratory chain electrons. Thus protects these proteins from oxidative-stress damage caused by reactive species of oxygen and chlorine generated by the host defense mechanisms. MsrPQ is essential for the maintenance of envelope integrity under bleach stress, rescuing a wide series of structurally unrelated periplasmic proteins from methionine oxidation. MsrQ provides electrons for reduction to the reductase catalytic subunit MsrP, using the quinone pool of the respiratory chain.</text>
</comment>
<keyword evidence="7" id="KW-0479">Metal-binding</keyword>
<keyword evidence="2 7" id="KW-0813">Transport</keyword>
<keyword evidence="7" id="KW-1003">Cell membrane</keyword>
<protein>
    <recommendedName>
        <fullName evidence="7">Protein-methionine-sulfoxide reductase heme-binding subunit MsrQ</fullName>
    </recommendedName>
    <alternativeName>
        <fullName evidence="7">Flavocytochrome MsrQ</fullName>
    </alternativeName>
</protein>
<evidence type="ECO:0000259" key="8">
    <source>
        <dbReference type="Pfam" id="PF01794"/>
    </source>
</evidence>
<feature type="transmembrane region" description="Helical" evidence="7">
    <location>
        <begin position="56"/>
        <end position="73"/>
    </location>
</feature>
<proteinExistence type="inferred from homology"/>
<keyword evidence="4 7" id="KW-1133">Transmembrane helix</keyword>
<dbReference type="InterPro" id="IPR022837">
    <property type="entry name" value="MsrQ-like"/>
</dbReference>
<keyword evidence="7" id="KW-0349">Heme</keyword>
<evidence type="ECO:0000256" key="1">
    <source>
        <dbReference type="ARBA" id="ARBA00004141"/>
    </source>
</evidence>
<feature type="transmembrane region" description="Helical" evidence="7">
    <location>
        <begin position="124"/>
        <end position="145"/>
    </location>
</feature>
<organism evidence="9 10">
    <name type="scientific">Hohaiivirga grylli</name>
    <dbReference type="NCBI Taxonomy" id="3133970"/>
    <lineage>
        <taxon>Bacteria</taxon>
        <taxon>Pseudomonadati</taxon>
        <taxon>Pseudomonadota</taxon>
        <taxon>Alphaproteobacteria</taxon>
        <taxon>Hyphomicrobiales</taxon>
        <taxon>Methylobacteriaceae</taxon>
        <taxon>Hohaiivirga</taxon>
    </lineage>
</organism>
<keyword evidence="10" id="KW-1185">Reference proteome</keyword>
<feature type="transmembrane region" description="Helical" evidence="7">
    <location>
        <begin position="157"/>
        <end position="174"/>
    </location>
</feature>
<keyword evidence="7" id="KW-0249">Electron transport</keyword>
<feature type="domain" description="Ferric oxidoreductase" evidence="8">
    <location>
        <begin position="54"/>
        <end position="166"/>
    </location>
</feature>
<dbReference type="RefSeq" id="WP_346337655.1">
    <property type="nucleotide sequence ID" value="NZ_JBBYXI010000004.1"/>
</dbReference>
<comment type="subcellular location">
    <subcellularLocation>
        <location evidence="7">Cell membrane</location>
        <topology evidence="7">Multi-pass membrane protein</topology>
    </subcellularLocation>
    <subcellularLocation>
        <location evidence="1">Membrane</location>
        <topology evidence="1">Multi-pass membrane protein</topology>
    </subcellularLocation>
</comment>
<keyword evidence="7" id="KW-0285">Flavoprotein</keyword>
<name>A0ABV0BLZ3_9HYPH</name>
<keyword evidence="6 7" id="KW-0472">Membrane</keyword>
<evidence type="ECO:0000313" key="10">
    <source>
        <dbReference type="Proteomes" id="UP001418637"/>
    </source>
</evidence>
<comment type="subunit">
    <text evidence="7">Heterodimer of a catalytic subunit (MsrP) and a heme-binding subunit (MsrQ).</text>
</comment>
<feature type="transmembrane region" description="Helical" evidence="7">
    <location>
        <begin position="85"/>
        <end position="104"/>
    </location>
</feature>
<evidence type="ECO:0000256" key="2">
    <source>
        <dbReference type="ARBA" id="ARBA00022448"/>
    </source>
</evidence>
<keyword evidence="5 7" id="KW-0408">Iron</keyword>
<evidence type="ECO:0000313" key="9">
    <source>
        <dbReference type="EMBL" id="MEN3931613.1"/>
    </source>
</evidence>
<comment type="cofactor">
    <cofactor evidence="7">
        <name>heme b</name>
        <dbReference type="ChEBI" id="CHEBI:60344"/>
    </cofactor>
    <text evidence="7">Binds 1 heme b (iron(II)-protoporphyrin IX) group per subunit.</text>
</comment>
<gene>
    <name evidence="7" type="primary">msrQ</name>
    <name evidence="9" type="ORF">WJT86_11170</name>
</gene>
<reference evidence="9 10" key="1">
    <citation type="submission" date="2024-04" db="EMBL/GenBank/DDBJ databases">
        <title>A novel species isolated from cricket.</title>
        <authorList>
            <person name="Wang H.-C."/>
        </authorList>
    </citation>
    <scope>NUCLEOTIDE SEQUENCE [LARGE SCALE GENOMIC DNA]</scope>
    <source>
        <strain evidence="9 10">WL0021</strain>
    </source>
</reference>
<comment type="similarity">
    <text evidence="7">Belongs to the MsrQ family.</text>
</comment>
<dbReference type="PANTHER" id="PTHR36964:SF1">
    <property type="entry name" value="PROTEIN-METHIONINE-SULFOXIDE REDUCTASE HEME-BINDING SUBUNIT MSRQ"/>
    <property type="match status" value="1"/>
</dbReference>
<dbReference type="PANTHER" id="PTHR36964">
    <property type="entry name" value="PROTEIN-METHIONINE-SULFOXIDE REDUCTASE HEME-BINDING SUBUNIT MSRQ"/>
    <property type="match status" value="1"/>
</dbReference>
<keyword evidence="3 7" id="KW-0812">Transmembrane</keyword>
<comment type="caution">
    <text evidence="9">The sequence shown here is derived from an EMBL/GenBank/DDBJ whole genome shotgun (WGS) entry which is preliminary data.</text>
</comment>
<evidence type="ECO:0000256" key="7">
    <source>
        <dbReference type="HAMAP-Rule" id="MF_01207"/>
    </source>
</evidence>
<evidence type="ECO:0000256" key="6">
    <source>
        <dbReference type="ARBA" id="ARBA00023136"/>
    </source>
</evidence>
<accession>A0ABV0BLZ3</accession>
<dbReference type="HAMAP" id="MF_01207">
    <property type="entry name" value="MsrQ"/>
    <property type="match status" value="1"/>
</dbReference>
<evidence type="ECO:0000256" key="3">
    <source>
        <dbReference type="ARBA" id="ARBA00022692"/>
    </source>
</evidence>
<sequence length="208" mass="24373">MKKPDIIGVTKPVVFLLALLPALKLATELISAFYFQAPLDLGANPAQTIEHITGDWCINFLMLTLLITPARRLTHWNWLIRYRRMFGLFAFFYGVLHILAYLAFDKVFRFNDIIQDIFQRPYITVGMAALLLMLPLAITSTRGWIRRLGKQWTNLHKLVYVSATLGVVHYWWLVKRDITWPLIYALILFILLGSRFWFHLHKASRKQQ</sequence>
<feature type="transmembrane region" description="Helical" evidence="7">
    <location>
        <begin position="12"/>
        <end position="36"/>
    </location>
</feature>
<dbReference type="InterPro" id="IPR013130">
    <property type="entry name" value="Fe3_Rdtase_TM_dom"/>
</dbReference>
<evidence type="ECO:0000256" key="5">
    <source>
        <dbReference type="ARBA" id="ARBA00023004"/>
    </source>
</evidence>
<comment type="cofactor">
    <cofactor evidence="7">
        <name>FMN</name>
        <dbReference type="ChEBI" id="CHEBI:58210"/>
    </cofactor>
    <text evidence="7">Binds 1 FMN per subunit.</text>
</comment>
<keyword evidence="7" id="KW-0288">FMN</keyword>
<dbReference type="Pfam" id="PF01794">
    <property type="entry name" value="Ferric_reduct"/>
    <property type="match status" value="1"/>
</dbReference>
<evidence type="ECO:0000256" key="4">
    <source>
        <dbReference type="ARBA" id="ARBA00022989"/>
    </source>
</evidence>
<dbReference type="Proteomes" id="UP001418637">
    <property type="component" value="Unassembled WGS sequence"/>
</dbReference>
<feature type="transmembrane region" description="Helical" evidence="7">
    <location>
        <begin position="180"/>
        <end position="198"/>
    </location>
</feature>
<dbReference type="EMBL" id="JBBYXI010000004">
    <property type="protein sequence ID" value="MEN3931613.1"/>
    <property type="molecule type" value="Genomic_DNA"/>
</dbReference>